<dbReference type="NCBIfam" id="TIGR02580">
    <property type="entry name" value="cas_RAMP_Cmr4"/>
    <property type="match status" value="1"/>
</dbReference>
<accession>A0A6S6SQB4</accession>
<evidence type="ECO:0000256" key="1">
    <source>
        <dbReference type="ARBA" id="ARBA00023118"/>
    </source>
</evidence>
<keyword evidence="1" id="KW-0051">Antiviral defense</keyword>
<dbReference type="PANTHER" id="PTHR36700">
    <property type="entry name" value="CRISPR SYSTEM CMR SUBUNIT CMR4"/>
    <property type="match status" value="1"/>
</dbReference>
<dbReference type="GO" id="GO:0051607">
    <property type="term" value="P:defense response to virus"/>
    <property type="evidence" value="ECO:0007669"/>
    <property type="project" value="UniProtKB-KW"/>
</dbReference>
<name>A0A6S6SQB4_9BACT</name>
<proteinExistence type="predicted"/>
<dbReference type="EMBL" id="CACVAZ010000042">
    <property type="protein sequence ID" value="CAA6807740.1"/>
    <property type="molecule type" value="Genomic_DNA"/>
</dbReference>
<dbReference type="AlphaFoldDB" id="A0A6S6SQB4"/>
<protein>
    <submittedName>
        <fullName evidence="3">CRISPR-associated RAMP Cmr4</fullName>
    </submittedName>
</protein>
<reference evidence="3" key="1">
    <citation type="submission" date="2020-01" db="EMBL/GenBank/DDBJ databases">
        <authorList>
            <person name="Meier V. D."/>
            <person name="Meier V D."/>
        </authorList>
    </citation>
    <scope>NUCLEOTIDE SEQUENCE</scope>
    <source>
        <strain evidence="3">HLG_WM_MAG_02</strain>
    </source>
</reference>
<organism evidence="3">
    <name type="scientific">uncultured Sulfurovum sp</name>
    <dbReference type="NCBI Taxonomy" id="269237"/>
    <lineage>
        <taxon>Bacteria</taxon>
        <taxon>Pseudomonadati</taxon>
        <taxon>Campylobacterota</taxon>
        <taxon>Epsilonproteobacteria</taxon>
        <taxon>Campylobacterales</taxon>
        <taxon>Sulfurovaceae</taxon>
        <taxon>Sulfurovum</taxon>
        <taxon>environmental samples</taxon>
    </lineage>
</organism>
<evidence type="ECO:0000313" key="3">
    <source>
        <dbReference type="EMBL" id="CAA6807740.1"/>
    </source>
</evidence>
<dbReference type="Pfam" id="PF03787">
    <property type="entry name" value="RAMPs"/>
    <property type="match status" value="1"/>
</dbReference>
<sequence>MYKNRLYLIENQTSLHVGSGDANFGIVDKEIQRDAITDYPTIHSSSLKGALKEYCTYRHNEEDSKNFLAYIFGDEENSGKVRFIDAHLLSVPMRSDTHPYYHCLSPKSIAQLIDFSDTFGIELSNKEALLKLTLYTGKDILVKEGTPIIEDKEATVDTNYDLSILEELVGSPIALVPNKEYERCLKDLPVIARNQLENGESKNLFYEEVLPRKSKFFTVISEPTYLHTEDTKKLENAFERFGNYLTDENTIHIGANASIGYGVCTFKEL</sequence>
<dbReference type="InterPro" id="IPR005537">
    <property type="entry name" value="RAMP_III_fam"/>
</dbReference>
<dbReference type="PANTHER" id="PTHR36700:SF1">
    <property type="entry name" value="CRISPR SYSTEM CMR SUBUNIT CMR4"/>
    <property type="match status" value="1"/>
</dbReference>
<gene>
    <name evidence="3" type="ORF">HELGO_WM34581</name>
</gene>
<dbReference type="InterPro" id="IPR013410">
    <property type="entry name" value="CRISPR-assoc_RAMP_Cmr4"/>
</dbReference>
<evidence type="ECO:0000259" key="2">
    <source>
        <dbReference type="Pfam" id="PF03787"/>
    </source>
</evidence>
<feature type="domain" description="CRISPR type III-associated protein" evidence="2">
    <location>
        <begin position="10"/>
        <end position="264"/>
    </location>
</feature>